<reference evidence="3 4" key="1">
    <citation type="submission" date="2018-01" db="EMBL/GenBank/DDBJ databases">
        <title>Genomic Encyclopedia of Archaeal and Bacterial Type Strains, Phase II (KMG-II): from individual species to whole genera.</title>
        <authorList>
            <person name="Goeker M."/>
        </authorList>
    </citation>
    <scope>NUCLEOTIDE SEQUENCE [LARGE SCALE GENOMIC DNA]</scope>
    <source>
        <strain evidence="3 4">DSM 17023</strain>
    </source>
</reference>
<evidence type="ECO:0000313" key="3">
    <source>
        <dbReference type="EMBL" id="POF31463.1"/>
    </source>
</evidence>
<keyword evidence="4" id="KW-1185">Reference proteome</keyword>
<dbReference type="SUPFAM" id="SSF54427">
    <property type="entry name" value="NTF2-like"/>
    <property type="match status" value="1"/>
</dbReference>
<organism evidence="3 4">
    <name type="scientific">Roseibium marinum</name>
    <dbReference type="NCBI Taxonomy" id="281252"/>
    <lineage>
        <taxon>Bacteria</taxon>
        <taxon>Pseudomonadati</taxon>
        <taxon>Pseudomonadota</taxon>
        <taxon>Alphaproteobacteria</taxon>
        <taxon>Hyphomicrobiales</taxon>
        <taxon>Stappiaceae</taxon>
        <taxon>Roseibium</taxon>
    </lineage>
</organism>
<dbReference type="InterPro" id="IPR011944">
    <property type="entry name" value="Steroid_delta5-4_isomerase"/>
</dbReference>
<dbReference type="Pfam" id="PF14534">
    <property type="entry name" value="DUF4440"/>
    <property type="match status" value="1"/>
</dbReference>
<dbReference type="Gene3D" id="3.10.450.50">
    <property type="match status" value="1"/>
</dbReference>
<feature type="chain" id="PRO_5015633219" evidence="1">
    <location>
        <begin position="23"/>
        <end position="144"/>
    </location>
</feature>
<dbReference type="InterPro" id="IPR027843">
    <property type="entry name" value="DUF4440"/>
</dbReference>
<name>A0A2S3UV62_9HYPH</name>
<dbReference type="Proteomes" id="UP000236959">
    <property type="component" value="Unassembled WGS sequence"/>
</dbReference>
<accession>A0A2S3UV62</accession>
<proteinExistence type="predicted"/>
<dbReference type="AlphaFoldDB" id="A0A2S3UV62"/>
<keyword evidence="1" id="KW-0732">Signal</keyword>
<evidence type="ECO:0000313" key="4">
    <source>
        <dbReference type="Proteomes" id="UP000236959"/>
    </source>
</evidence>
<comment type="caution">
    <text evidence="3">The sequence shown here is derived from an EMBL/GenBank/DDBJ whole genome shotgun (WGS) entry which is preliminary data.</text>
</comment>
<gene>
    <name evidence="3" type="ORF">CLV41_10425</name>
</gene>
<dbReference type="EMBL" id="PPCN01000004">
    <property type="protein sequence ID" value="POF31463.1"/>
    <property type="molecule type" value="Genomic_DNA"/>
</dbReference>
<feature type="domain" description="DUF4440" evidence="2">
    <location>
        <begin position="32"/>
        <end position="130"/>
    </location>
</feature>
<evidence type="ECO:0000259" key="2">
    <source>
        <dbReference type="Pfam" id="PF14534"/>
    </source>
</evidence>
<sequence>MSIIRFCLFILIAVTVCGPAQSQDNPIVTRMAAFTEAYNAKDAEVISGFYAEKGALLPPQGKALIGRPAIAAHYANAFANGVAGLKYRVIEIDQTSEDTAIEIGETLVAFNTQTITGRSMHIWKKVNGEWFLHRDMYHVLAMSK</sequence>
<protein>
    <submittedName>
        <fullName evidence="3">Uncharacterized protein (TIGR02246 family)</fullName>
    </submittedName>
</protein>
<evidence type="ECO:0000256" key="1">
    <source>
        <dbReference type="SAM" id="SignalP"/>
    </source>
</evidence>
<dbReference type="NCBIfam" id="TIGR02246">
    <property type="entry name" value="SgcJ/EcaC family oxidoreductase"/>
    <property type="match status" value="1"/>
</dbReference>
<dbReference type="RefSeq" id="WP_103222400.1">
    <property type="nucleotide sequence ID" value="NZ_PPCN01000004.1"/>
</dbReference>
<dbReference type="InterPro" id="IPR032710">
    <property type="entry name" value="NTF2-like_dom_sf"/>
</dbReference>
<dbReference type="OrthoDB" id="9814425at2"/>
<feature type="signal peptide" evidence="1">
    <location>
        <begin position="1"/>
        <end position="22"/>
    </location>
</feature>